<dbReference type="RefSeq" id="WP_148856458.1">
    <property type="nucleotide sequence ID" value="NZ_PHNJ01000001.1"/>
</dbReference>
<organism evidence="2 3">
    <name type="scientific">Natronococcus pandeyae</name>
    <dbReference type="NCBI Taxonomy" id="2055836"/>
    <lineage>
        <taxon>Archaea</taxon>
        <taxon>Methanobacteriati</taxon>
        <taxon>Methanobacteriota</taxon>
        <taxon>Stenosarchaea group</taxon>
        <taxon>Halobacteria</taxon>
        <taxon>Halobacteriales</taxon>
        <taxon>Natrialbaceae</taxon>
        <taxon>Natronococcus</taxon>
    </lineage>
</organism>
<keyword evidence="1" id="KW-1133">Transmembrane helix</keyword>
<evidence type="ECO:0008006" key="4">
    <source>
        <dbReference type="Google" id="ProtNLM"/>
    </source>
</evidence>
<keyword evidence="3" id="KW-1185">Reference proteome</keyword>
<gene>
    <name evidence="2" type="ORF">CV102_03360</name>
</gene>
<name>A0A8J8Q9P5_9EURY</name>
<reference evidence="2" key="1">
    <citation type="submission" date="2017-11" db="EMBL/GenBank/DDBJ databases">
        <authorList>
            <person name="Kajale S.C."/>
            <person name="Sharma A."/>
        </authorList>
    </citation>
    <scope>NUCLEOTIDE SEQUENCE</scope>
    <source>
        <strain evidence="2">LS1_42</strain>
    </source>
</reference>
<keyword evidence="1" id="KW-0812">Transmembrane</keyword>
<evidence type="ECO:0000313" key="2">
    <source>
        <dbReference type="EMBL" id="TYL40619.1"/>
    </source>
</evidence>
<accession>A0A8J8Q9P5</accession>
<dbReference type="EMBL" id="PHNJ01000001">
    <property type="protein sequence ID" value="TYL40619.1"/>
    <property type="molecule type" value="Genomic_DNA"/>
</dbReference>
<dbReference type="Proteomes" id="UP000766904">
    <property type="component" value="Unassembled WGS sequence"/>
</dbReference>
<sequence>MLDGTGSGWTWLGTWLVFLLLIGGGRYLLFRGILETSERESDTALEELRLALARRELRSEEFEERRKRLQVGE</sequence>
<dbReference type="AlphaFoldDB" id="A0A8J8Q9P5"/>
<feature type="transmembrane region" description="Helical" evidence="1">
    <location>
        <begin position="12"/>
        <end position="29"/>
    </location>
</feature>
<evidence type="ECO:0000313" key="3">
    <source>
        <dbReference type="Proteomes" id="UP000766904"/>
    </source>
</evidence>
<comment type="caution">
    <text evidence="2">The sequence shown here is derived from an EMBL/GenBank/DDBJ whole genome shotgun (WGS) entry which is preliminary data.</text>
</comment>
<protein>
    <recommendedName>
        <fullName evidence="4">SHOCT domain-containing protein</fullName>
    </recommendedName>
</protein>
<proteinExistence type="predicted"/>
<keyword evidence="1" id="KW-0472">Membrane</keyword>
<evidence type="ECO:0000256" key="1">
    <source>
        <dbReference type="SAM" id="Phobius"/>
    </source>
</evidence>